<accession>A0A7Y9YCL2</accession>
<name>A0A7Y9YCL2_9ACTN</name>
<evidence type="ECO:0000256" key="2">
    <source>
        <dbReference type="ARBA" id="ARBA00023186"/>
    </source>
</evidence>
<dbReference type="Proteomes" id="UP000537326">
    <property type="component" value="Unassembled WGS sequence"/>
</dbReference>
<keyword evidence="2" id="KW-0143">Chaperone</keyword>
<reference evidence="3 4" key="1">
    <citation type="submission" date="2020-07" db="EMBL/GenBank/DDBJ databases">
        <title>Sequencing the genomes of 1000 actinobacteria strains.</title>
        <authorList>
            <person name="Klenk H.-P."/>
        </authorList>
    </citation>
    <scope>NUCLEOTIDE SEQUENCE [LARGE SCALE GENOMIC DNA]</scope>
    <source>
        <strain evidence="3 4">DSM 18248</strain>
    </source>
</reference>
<dbReference type="EMBL" id="JACBZI010000001">
    <property type="protein sequence ID" value="NYI08742.1"/>
    <property type="molecule type" value="Genomic_DNA"/>
</dbReference>
<gene>
    <name evidence="3" type="ORF">BKA05_000257</name>
</gene>
<dbReference type="PANTHER" id="PTHR33620">
    <property type="entry name" value="UREASE ACCESSORY PROTEIN F"/>
    <property type="match status" value="1"/>
</dbReference>
<comment type="caution">
    <text evidence="3">The sequence shown here is derived from an EMBL/GenBank/DDBJ whole genome shotgun (WGS) entry which is preliminary data.</text>
</comment>
<dbReference type="PANTHER" id="PTHR33620:SF1">
    <property type="entry name" value="UREASE ACCESSORY PROTEIN F"/>
    <property type="match status" value="1"/>
</dbReference>
<proteinExistence type="predicted"/>
<evidence type="ECO:0000313" key="3">
    <source>
        <dbReference type="EMBL" id="NYI08742.1"/>
    </source>
</evidence>
<sequence length="227" mass="24009">MSGTVHADLVLMLLADARLPVAGHTQSGGLEPGTRDGLEAQDVPAYVDVRLRTVTEVEAATSVLAARLLQRGAPNTAWLDLEQAWEARTPSPALRDASRRQARALLRIARRTWPAAPAWEALAALEHPSRALALGALAGHLGLEGRAVAHLVGYDDVQTVCAAALKLLPLDPGSVVGWVVAALPAVEAMAARVSSVQDVDDLPATTHPLIEVWAQAHAATTRRLFHA</sequence>
<dbReference type="Pfam" id="PF01730">
    <property type="entry name" value="UreF"/>
    <property type="match status" value="1"/>
</dbReference>
<protein>
    <submittedName>
        <fullName evidence="3">Urease accessory protein</fullName>
    </submittedName>
</protein>
<dbReference type="GO" id="GO:0016151">
    <property type="term" value="F:nickel cation binding"/>
    <property type="evidence" value="ECO:0007669"/>
    <property type="project" value="InterPro"/>
</dbReference>
<dbReference type="RefSeq" id="WP_218842205.1">
    <property type="nucleotide sequence ID" value="NZ_BAAAPP010000002.1"/>
</dbReference>
<evidence type="ECO:0000256" key="1">
    <source>
        <dbReference type="ARBA" id="ARBA00022988"/>
    </source>
</evidence>
<evidence type="ECO:0000313" key="4">
    <source>
        <dbReference type="Proteomes" id="UP000537326"/>
    </source>
</evidence>
<dbReference type="InterPro" id="IPR002639">
    <property type="entry name" value="UreF"/>
</dbReference>
<dbReference type="AlphaFoldDB" id="A0A7Y9YCL2"/>
<keyword evidence="4" id="KW-1185">Reference proteome</keyword>
<keyword evidence="1" id="KW-0996">Nickel insertion</keyword>
<dbReference type="InterPro" id="IPR038277">
    <property type="entry name" value="UreF_sf"/>
</dbReference>
<organism evidence="3 4">
    <name type="scientific">Nocardioides marinus</name>
    <dbReference type="NCBI Taxonomy" id="374514"/>
    <lineage>
        <taxon>Bacteria</taxon>
        <taxon>Bacillati</taxon>
        <taxon>Actinomycetota</taxon>
        <taxon>Actinomycetes</taxon>
        <taxon>Propionibacteriales</taxon>
        <taxon>Nocardioidaceae</taxon>
        <taxon>Nocardioides</taxon>
    </lineage>
</organism>
<dbReference type="Gene3D" id="1.10.4190.10">
    <property type="entry name" value="Urease accessory protein UreF"/>
    <property type="match status" value="1"/>
</dbReference>